<keyword evidence="2" id="KW-0282">Flagellum</keyword>
<dbReference type="Gene3D" id="1.20.890.10">
    <property type="entry name" value="cAMP-dependent protein kinase regulatory subunit, dimerization-anchoring domain"/>
    <property type="match status" value="1"/>
</dbReference>
<dbReference type="GO" id="GO:0031514">
    <property type="term" value="C:motile cilium"/>
    <property type="evidence" value="ECO:0007669"/>
    <property type="project" value="UniProtKB-SubCell"/>
</dbReference>
<evidence type="ECO:0008006" key="8">
    <source>
        <dbReference type="Google" id="ProtNLM"/>
    </source>
</evidence>
<organism evidence="6 7">
    <name type="scientific">Rotaria magnacalcarata</name>
    <dbReference type="NCBI Taxonomy" id="392030"/>
    <lineage>
        <taxon>Eukaryota</taxon>
        <taxon>Metazoa</taxon>
        <taxon>Spiralia</taxon>
        <taxon>Gnathifera</taxon>
        <taxon>Rotifera</taxon>
        <taxon>Eurotatoria</taxon>
        <taxon>Bdelloidea</taxon>
        <taxon>Philodinida</taxon>
        <taxon>Philodinidae</taxon>
        <taxon>Rotaria</taxon>
    </lineage>
</organism>
<evidence type="ECO:0000313" key="6">
    <source>
        <dbReference type="EMBL" id="CAF2109300.1"/>
    </source>
</evidence>
<dbReference type="CDD" id="cd23019">
    <property type="entry name" value="DD_ROP"/>
    <property type="match status" value="1"/>
</dbReference>
<comment type="caution">
    <text evidence="6">The sequence shown here is derived from an EMBL/GenBank/DDBJ whole genome shotgun (WGS) entry which is preliminary data.</text>
</comment>
<dbReference type="AlphaFoldDB" id="A0A816UID8"/>
<comment type="subcellular location">
    <subcellularLocation>
        <location evidence="1">Cell projection</location>
        <location evidence="1">Cilium</location>
        <location evidence="1">Flagellum</location>
    </subcellularLocation>
</comment>
<evidence type="ECO:0000256" key="1">
    <source>
        <dbReference type="ARBA" id="ARBA00004230"/>
    </source>
</evidence>
<evidence type="ECO:0000256" key="2">
    <source>
        <dbReference type="ARBA" id="ARBA00022846"/>
    </source>
</evidence>
<dbReference type="PANTHER" id="PTHR14952">
    <property type="entry name" value="ROPPORIN-1-LIKE PROTEIN"/>
    <property type="match status" value="1"/>
</dbReference>
<accession>A0A816UID8</accession>
<reference evidence="6" key="1">
    <citation type="submission" date="2021-02" db="EMBL/GenBank/DDBJ databases">
        <authorList>
            <person name="Nowell W R."/>
        </authorList>
    </citation>
    <scope>NUCLEOTIDE SEQUENCE</scope>
</reference>
<dbReference type="InterPro" id="IPR047844">
    <property type="entry name" value="ROP_DD"/>
</dbReference>
<sequence>MTTSNMPDEPYYTSEQIPIPPELPDILLQFSKAAIRTQPSDVLAWSAAYFRALANGETPPVKEPNGETPPVKERLEMPVATQKTDTGLTMGLLKILHKQLSPKGTLPLVEIRKKFDDVNIPREQYDDIVQIGSFNVDAQWDHFLAIAVSKVAKNMTDTLIKICELLTSDPPGANARIPFEQWKKYYRYLAEVDGDIREPHIKEVIDYLANEWVIRQNGMIHPRNFIHPECPKLEC</sequence>
<dbReference type="Proteomes" id="UP000663824">
    <property type="component" value="Unassembled WGS sequence"/>
</dbReference>
<evidence type="ECO:0000256" key="5">
    <source>
        <dbReference type="ARBA" id="ARBA00035651"/>
    </source>
</evidence>
<dbReference type="SUPFAM" id="SSF47391">
    <property type="entry name" value="Dimerization-anchoring domain of cAMP-dependent PK regulatory subunit"/>
    <property type="match status" value="1"/>
</dbReference>
<evidence type="ECO:0000256" key="3">
    <source>
        <dbReference type="ARBA" id="ARBA00023069"/>
    </source>
</evidence>
<proteinExistence type="inferred from homology"/>
<evidence type="ECO:0000256" key="4">
    <source>
        <dbReference type="ARBA" id="ARBA00023273"/>
    </source>
</evidence>
<protein>
    <recommendedName>
        <fullName evidence="8">RIIa domain-containing protein</fullName>
    </recommendedName>
</protein>
<dbReference type="EMBL" id="CAJNRE010012331">
    <property type="protein sequence ID" value="CAF2109300.1"/>
    <property type="molecule type" value="Genomic_DNA"/>
</dbReference>
<dbReference type="PANTHER" id="PTHR14952:SF9">
    <property type="entry name" value="EF-HAND DOMAIN-CONTAINING PROTEIN"/>
    <property type="match status" value="1"/>
</dbReference>
<keyword evidence="4" id="KW-0966">Cell projection</keyword>
<name>A0A816UID8_9BILA</name>
<dbReference type="FunFam" id="1.20.890.10:FF:000004">
    <property type="entry name" value="ropporin-1-like protein isoform X2"/>
    <property type="match status" value="1"/>
</dbReference>
<comment type="similarity">
    <text evidence="5">Belongs to the ropporin family.</text>
</comment>
<keyword evidence="3" id="KW-0969">Cilium</keyword>
<evidence type="ECO:0000313" key="7">
    <source>
        <dbReference type="Proteomes" id="UP000663824"/>
    </source>
</evidence>
<gene>
    <name evidence="6" type="ORF">MBJ925_LOCUS23867</name>
</gene>